<organism evidence="1 2">
    <name type="scientific">Brevirhabdus pacifica</name>
    <dbReference type="NCBI Taxonomy" id="1267768"/>
    <lineage>
        <taxon>Bacteria</taxon>
        <taxon>Pseudomonadati</taxon>
        <taxon>Pseudomonadota</taxon>
        <taxon>Alphaproteobacteria</taxon>
        <taxon>Rhodobacterales</taxon>
        <taxon>Paracoccaceae</taxon>
        <taxon>Brevirhabdus</taxon>
    </lineage>
</organism>
<accession>A0A2M9DDR6</accession>
<dbReference type="Gene3D" id="3.40.50.880">
    <property type="match status" value="1"/>
</dbReference>
<dbReference type="Pfam" id="PF00117">
    <property type="entry name" value="GATase"/>
    <property type="match status" value="1"/>
</dbReference>
<dbReference type="PANTHER" id="PTHR42695:SF5">
    <property type="entry name" value="GLUTAMINE AMIDOTRANSFERASE YLR126C-RELATED"/>
    <property type="match status" value="1"/>
</dbReference>
<reference evidence="1 2" key="1">
    <citation type="submission" date="2017-01" db="EMBL/GenBank/DDBJ databases">
        <title>Genomic analysis of Xuhuaishuia manganoxidans DY6-4.</title>
        <authorList>
            <person name="Wang X."/>
        </authorList>
    </citation>
    <scope>NUCLEOTIDE SEQUENCE [LARGE SCALE GENOMIC DNA]</scope>
    <source>
        <strain evidence="1 2">DY6-4</strain>
    </source>
</reference>
<dbReference type="OrthoDB" id="7365442at2"/>
<dbReference type="SUPFAM" id="SSF52317">
    <property type="entry name" value="Class I glutamine amidotransferase-like"/>
    <property type="match status" value="1"/>
</dbReference>
<protein>
    <submittedName>
        <fullName evidence="1">Glutamine amidotransferase</fullName>
    </submittedName>
</protein>
<dbReference type="PROSITE" id="PS51273">
    <property type="entry name" value="GATASE_TYPE_1"/>
    <property type="match status" value="1"/>
</dbReference>
<dbReference type="EMBL" id="CP019124">
    <property type="protein sequence ID" value="APX89444.1"/>
    <property type="molecule type" value="Genomic_DNA"/>
</dbReference>
<accession>A0A1U7DHG3</accession>
<dbReference type="GO" id="GO:0005829">
    <property type="term" value="C:cytosol"/>
    <property type="evidence" value="ECO:0007669"/>
    <property type="project" value="TreeGrafter"/>
</dbReference>
<dbReference type="AlphaFoldDB" id="A0A1U7DHG3"/>
<keyword evidence="2" id="KW-1185">Reference proteome</keyword>
<dbReference type="InterPro" id="IPR029062">
    <property type="entry name" value="Class_I_gatase-like"/>
</dbReference>
<dbReference type="STRING" id="1267768.BV394_06710"/>
<gene>
    <name evidence="1" type="ORF">BV394_06710</name>
</gene>
<evidence type="ECO:0000313" key="2">
    <source>
        <dbReference type="Proteomes" id="UP000187266"/>
    </source>
</evidence>
<keyword evidence="1" id="KW-0315">Glutamine amidotransferase</keyword>
<name>A0A1U7DHG3_9RHOB</name>
<evidence type="ECO:0000313" key="1">
    <source>
        <dbReference type="EMBL" id="APX89444.1"/>
    </source>
</evidence>
<dbReference type="Proteomes" id="UP000187266">
    <property type="component" value="Chromosome"/>
</dbReference>
<dbReference type="PANTHER" id="PTHR42695">
    <property type="entry name" value="GLUTAMINE AMIDOTRANSFERASE YLR126C-RELATED"/>
    <property type="match status" value="1"/>
</dbReference>
<dbReference type="RefSeq" id="WP_076979467.1">
    <property type="nucleotide sequence ID" value="NZ_CP019124.1"/>
</dbReference>
<sequence length="242" mass="26454">MKIGILQTGRSPREVTEGRGDYDVLFKGLLAGRGYDFRTYAVLDGELPESLDEADGWLVTGSRFGVYEDHPWIPPLEEFLRRAHAARRPIVGVCFGHQILAQALGGRVEKFQGGWSVGPVEYSFGERSLALLAWHQDQVVELPPGAQVLGQSDFCRYAFLQYGDTAFSCQPHPEFTPDFFDALLSARRDVLPSEIAERAEHASAAAPALASGALADKFAQIFEAGVRDRQAGSSQDANVPAD</sequence>
<dbReference type="InterPro" id="IPR044992">
    <property type="entry name" value="ChyE-like"/>
</dbReference>
<dbReference type="InterPro" id="IPR017926">
    <property type="entry name" value="GATASE"/>
</dbReference>
<proteinExistence type="predicted"/>
<dbReference type="CDD" id="cd01741">
    <property type="entry name" value="GATase1_1"/>
    <property type="match status" value="1"/>
</dbReference>